<dbReference type="GO" id="GO:0060237">
    <property type="term" value="P:regulation of fungal-type cell wall organization"/>
    <property type="evidence" value="ECO:0007669"/>
    <property type="project" value="TreeGrafter"/>
</dbReference>
<evidence type="ECO:0000256" key="1">
    <source>
        <dbReference type="ARBA" id="ARBA00022468"/>
    </source>
</evidence>
<comment type="caution">
    <text evidence="4">The sequence shown here is derived from an EMBL/GenBank/DDBJ whole genome shotgun (WGS) entry which is preliminary data.</text>
</comment>
<feature type="domain" description="Rho-GAP" evidence="3">
    <location>
        <begin position="107"/>
        <end position="294"/>
    </location>
</feature>
<dbReference type="InterPro" id="IPR051025">
    <property type="entry name" value="RhoGAP"/>
</dbReference>
<keyword evidence="5" id="KW-1185">Reference proteome</keyword>
<dbReference type="OrthoDB" id="3196451at2759"/>
<dbReference type="SMART" id="SM00324">
    <property type="entry name" value="RhoGAP"/>
    <property type="match status" value="1"/>
</dbReference>
<evidence type="ECO:0000259" key="3">
    <source>
        <dbReference type="PROSITE" id="PS50238"/>
    </source>
</evidence>
<dbReference type="STRING" id="5217.A0A4Q1BST2"/>
<dbReference type="InterPro" id="IPR008936">
    <property type="entry name" value="Rho_GTPase_activation_prot"/>
</dbReference>
<dbReference type="Gene3D" id="1.10.555.10">
    <property type="entry name" value="Rho GTPase activation protein"/>
    <property type="match status" value="1"/>
</dbReference>
<evidence type="ECO:0000313" key="4">
    <source>
        <dbReference type="EMBL" id="RXK41103.1"/>
    </source>
</evidence>
<feature type="compositionally biased region" description="Polar residues" evidence="2">
    <location>
        <begin position="309"/>
        <end position="318"/>
    </location>
</feature>
<dbReference type="InParanoid" id="A0A4Q1BST2"/>
<protein>
    <recommendedName>
        <fullName evidence="3">Rho-GAP domain-containing protein</fullName>
    </recommendedName>
</protein>
<gene>
    <name evidence="4" type="ORF">M231_01506</name>
</gene>
<dbReference type="VEuPathDB" id="FungiDB:TREMEDRAFT_63370"/>
<sequence length="461" mass="51334">MVSTRPPPAPPQGRVAYPSVTNYVAGDHATSPDYHGSSAPMTKVKSNNSSDHERSQGLKSWWKGFRDRSGSSGSEAKVTDDRLVFGVPLHESIRYAAVQISTAGPDGSLYVWGVIPIVVAKCGLYLKENATEVEGVFRISGSAKRMRELQQIFDTGPKYGKNIDWKSLPFSPHDVATIFRRFLTQMPESIIPNDYYKDFRTVAASNLSPEVSIKSYRRLIRSLPPVNQFLLLYVLDLLSVIAKKSDKNLMTAANLALIFQPGIISHPAHQMYPSEHVLSQQVVEFLIDHQDNFLIGMQLKPRKKKKRVNGNSRSSNKPQPVKADEDLMLPSDSDDEAPEGGYYVIEKSQRTTVPKPSSPTISPHLPSMEAMLLPPKPPKVPRPNQSRLMDLSSSDEEASGSYEVRSNDFSKTRTALLSRQDPKPSYPRNPSPVTVSRRRTMPTKRNGTLATRAQRIVKEAP</sequence>
<feature type="compositionally biased region" description="Polar residues" evidence="2">
    <location>
        <begin position="350"/>
        <end position="361"/>
    </location>
</feature>
<keyword evidence="1" id="KW-0343">GTPase activation</keyword>
<organism evidence="4 5">
    <name type="scientific">Tremella mesenterica</name>
    <name type="common">Jelly fungus</name>
    <dbReference type="NCBI Taxonomy" id="5217"/>
    <lineage>
        <taxon>Eukaryota</taxon>
        <taxon>Fungi</taxon>
        <taxon>Dikarya</taxon>
        <taxon>Basidiomycota</taxon>
        <taxon>Agaricomycotina</taxon>
        <taxon>Tremellomycetes</taxon>
        <taxon>Tremellales</taxon>
        <taxon>Tremellaceae</taxon>
        <taxon>Tremella</taxon>
    </lineage>
</organism>
<proteinExistence type="predicted"/>
<accession>A0A4Q1BST2</accession>
<feature type="region of interest" description="Disordered" evidence="2">
    <location>
        <begin position="298"/>
        <end position="461"/>
    </location>
</feature>
<name>A0A4Q1BST2_TREME</name>
<dbReference type="Pfam" id="PF00620">
    <property type="entry name" value="RhoGAP"/>
    <property type="match status" value="1"/>
</dbReference>
<evidence type="ECO:0000256" key="2">
    <source>
        <dbReference type="SAM" id="MobiDB-lite"/>
    </source>
</evidence>
<dbReference type="FunCoup" id="A0A4Q1BST2">
    <property type="interactions" value="13"/>
</dbReference>
<dbReference type="SUPFAM" id="SSF48350">
    <property type="entry name" value="GTPase activation domain, GAP"/>
    <property type="match status" value="1"/>
</dbReference>
<feature type="region of interest" description="Disordered" evidence="2">
    <location>
        <begin position="1"/>
        <end position="58"/>
    </location>
</feature>
<dbReference type="PROSITE" id="PS50238">
    <property type="entry name" value="RHOGAP"/>
    <property type="match status" value="1"/>
</dbReference>
<dbReference type="InterPro" id="IPR000198">
    <property type="entry name" value="RhoGAP_dom"/>
</dbReference>
<dbReference type="PANTHER" id="PTHR15228:SF25">
    <property type="entry name" value="F-BAR DOMAIN-CONTAINING PROTEIN"/>
    <property type="match status" value="1"/>
</dbReference>
<feature type="compositionally biased region" description="Pro residues" evidence="2">
    <location>
        <begin position="1"/>
        <end position="11"/>
    </location>
</feature>
<dbReference type="GO" id="GO:0005938">
    <property type="term" value="C:cell cortex"/>
    <property type="evidence" value="ECO:0007669"/>
    <property type="project" value="TreeGrafter"/>
</dbReference>
<reference evidence="4 5" key="1">
    <citation type="submission" date="2016-06" db="EMBL/GenBank/DDBJ databases">
        <title>Evolution of pathogenesis and genome organization in the Tremellales.</title>
        <authorList>
            <person name="Cuomo C."/>
            <person name="Litvintseva A."/>
            <person name="Heitman J."/>
            <person name="Chen Y."/>
            <person name="Sun S."/>
            <person name="Springer D."/>
            <person name="Dromer F."/>
            <person name="Young S."/>
            <person name="Zeng Q."/>
            <person name="Chapman S."/>
            <person name="Gujja S."/>
            <person name="Saif S."/>
            <person name="Birren B."/>
        </authorList>
    </citation>
    <scope>NUCLEOTIDE SEQUENCE [LARGE SCALE GENOMIC DNA]</scope>
    <source>
        <strain evidence="4 5">ATCC 28783</strain>
    </source>
</reference>
<dbReference type="GO" id="GO:0007165">
    <property type="term" value="P:signal transduction"/>
    <property type="evidence" value="ECO:0007669"/>
    <property type="project" value="InterPro"/>
</dbReference>
<dbReference type="GO" id="GO:0005096">
    <property type="term" value="F:GTPase activator activity"/>
    <property type="evidence" value="ECO:0007669"/>
    <property type="project" value="UniProtKB-KW"/>
</dbReference>
<dbReference type="AlphaFoldDB" id="A0A4Q1BST2"/>
<dbReference type="EMBL" id="SDIL01000011">
    <property type="protein sequence ID" value="RXK41103.1"/>
    <property type="molecule type" value="Genomic_DNA"/>
</dbReference>
<dbReference type="PANTHER" id="PTHR15228">
    <property type="entry name" value="SPERMATHECAL PHYSIOLOGY VARIANT"/>
    <property type="match status" value="1"/>
</dbReference>
<dbReference type="Proteomes" id="UP000289152">
    <property type="component" value="Unassembled WGS sequence"/>
</dbReference>
<evidence type="ECO:0000313" key="5">
    <source>
        <dbReference type="Proteomes" id="UP000289152"/>
    </source>
</evidence>